<sequence>MSFMLFVKHRVNHGVVAVDIPVVVCIPPLFLFVPPIPSYTTQALPFCCSVVVLAIFPGCSEFIM</sequence>
<keyword evidence="1" id="KW-1133">Transmembrane helix</keyword>
<keyword evidence="1" id="KW-0472">Membrane</keyword>
<feature type="transmembrane region" description="Helical" evidence="1">
    <location>
        <begin position="12"/>
        <end position="31"/>
    </location>
</feature>
<evidence type="ECO:0000256" key="1">
    <source>
        <dbReference type="SAM" id="Phobius"/>
    </source>
</evidence>
<dbReference type="AlphaFoldDB" id="A0A9P6D9D2"/>
<protein>
    <submittedName>
        <fullName evidence="2">Uncharacterized protein</fullName>
    </submittedName>
</protein>
<dbReference type="Proteomes" id="UP000807025">
    <property type="component" value="Unassembled WGS sequence"/>
</dbReference>
<reference evidence="2" key="1">
    <citation type="submission" date="2020-11" db="EMBL/GenBank/DDBJ databases">
        <authorList>
            <consortium name="DOE Joint Genome Institute"/>
            <person name="Ahrendt S."/>
            <person name="Riley R."/>
            <person name="Andreopoulos W."/>
            <person name="Labutti K."/>
            <person name="Pangilinan J."/>
            <person name="Ruiz-Duenas F.J."/>
            <person name="Barrasa J.M."/>
            <person name="Sanchez-Garcia M."/>
            <person name="Camarero S."/>
            <person name="Miyauchi S."/>
            <person name="Serrano A."/>
            <person name="Linde D."/>
            <person name="Babiker R."/>
            <person name="Drula E."/>
            <person name="Ayuso-Fernandez I."/>
            <person name="Pacheco R."/>
            <person name="Padilla G."/>
            <person name="Ferreira P."/>
            <person name="Barriuso J."/>
            <person name="Kellner H."/>
            <person name="Castanera R."/>
            <person name="Alfaro M."/>
            <person name="Ramirez L."/>
            <person name="Pisabarro A.G."/>
            <person name="Kuo A."/>
            <person name="Tritt A."/>
            <person name="Lipzen A."/>
            <person name="He G."/>
            <person name="Yan M."/>
            <person name="Ng V."/>
            <person name="Cullen D."/>
            <person name="Martin F."/>
            <person name="Rosso M.-N."/>
            <person name="Henrissat B."/>
            <person name="Hibbett D."/>
            <person name="Martinez A.T."/>
            <person name="Grigoriev I.V."/>
        </authorList>
    </citation>
    <scope>NUCLEOTIDE SEQUENCE</scope>
    <source>
        <strain evidence="2">ATCC 90797</strain>
    </source>
</reference>
<accession>A0A9P6D9D2</accession>
<comment type="caution">
    <text evidence="2">The sequence shown here is derived from an EMBL/GenBank/DDBJ whole genome shotgun (WGS) entry which is preliminary data.</text>
</comment>
<name>A0A9P6D9D2_PLEER</name>
<feature type="transmembrane region" description="Helical" evidence="1">
    <location>
        <begin position="43"/>
        <end position="63"/>
    </location>
</feature>
<dbReference type="EMBL" id="MU154540">
    <property type="protein sequence ID" value="KAF9497991.1"/>
    <property type="molecule type" value="Genomic_DNA"/>
</dbReference>
<keyword evidence="1" id="KW-0812">Transmembrane</keyword>
<evidence type="ECO:0000313" key="2">
    <source>
        <dbReference type="EMBL" id="KAF9497991.1"/>
    </source>
</evidence>
<gene>
    <name evidence="2" type="ORF">BDN71DRAFT_516230</name>
</gene>
<evidence type="ECO:0000313" key="3">
    <source>
        <dbReference type="Proteomes" id="UP000807025"/>
    </source>
</evidence>
<organism evidence="2 3">
    <name type="scientific">Pleurotus eryngii</name>
    <name type="common">Boletus of the steppes</name>
    <dbReference type="NCBI Taxonomy" id="5323"/>
    <lineage>
        <taxon>Eukaryota</taxon>
        <taxon>Fungi</taxon>
        <taxon>Dikarya</taxon>
        <taxon>Basidiomycota</taxon>
        <taxon>Agaricomycotina</taxon>
        <taxon>Agaricomycetes</taxon>
        <taxon>Agaricomycetidae</taxon>
        <taxon>Agaricales</taxon>
        <taxon>Pleurotineae</taxon>
        <taxon>Pleurotaceae</taxon>
        <taxon>Pleurotus</taxon>
    </lineage>
</organism>
<proteinExistence type="predicted"/>
<keyword evidence="3" id="KW-1185">Reference proteome</keyword>